<proteinExistence type="predicted"/>
<dbReference type="InterPro" id="IPR035234">
    <property type="entry name" value="IgGFc-bd_N"/>
</dbReference>
<dbReference type="InterPro" id="IPR012334">
    <property type="entry name" value="Pectin_lyas_fold"/>
</dbReference>
<dbReference type="Pfam" id="PF19081">
    <property type="entry name" value="Ig_7"/>
    <property type="match status" value="3"/>
</dbReference>
<dbReference type="InterPro" id="IPR044023">
    <property type="entry name" value="Ig_7"/>
</dbReference>
<evidence type="ECO:0008006" key="5">
    <source>
        <dbReference type="Google" id="ProtNLM"/>
    </source>
</evidence>
<dbReference type="Proteomes" id="UP001501725">
    <property type="component" value="Unassembled WGS sequence"/>
</dbReference>
<dbReference type="EMBL" id="BAABGY010000006">
    <property type="protein sequence ID" value="GAA4325347.1"/>
    <property type="molecule type" value="Genomic_DNA"/>
</dbReference>
<gene>
    <name evidence="3" type="ORF">GCM10023184_13260</name>
</gene>
<comment type="caution">
    <text evidence="3">The sequence shown here is derived from an EMBL/GenBank/DDBJ whole genome shotgun (WGS) entry which is preliminary data.</text>
</comment>
<accession>A0ABP8GJ58</accession>
<dbReference type="RefSeq" id="WP_345254462.1">
    <property type="nucleotide sequence ID" value="NZ_BAABGY010000006.1"/>
</dbReference>
<feature type="domain" description="Fibronectin type-III" evidence="2">
    <location>
        <begin position="2982"/>
        <end position="3071"/>
    </location>
</feature>
<feature type="domain" description="PKD" evidence="1">
    <location>
        <begin position="2671"/>
        <end position="2727"/>
    </location>
</feature>
<dbReference type="Pfam" id="PF13585">
    <property type="entry name" value="CHU_C"/>
    <property type="match status" value="1"/>
</dbReference>
<organism evidence="3 4">
    <name type="scientific">Flaviaesturariibacter amylovorans</name>
    <dbReference type="NCBI Taxonomy" id="1084520"/>
    <lineage>
        <taxon>Bacteria</taxon>
        <taxon>Pseudomonadati</taxon>
        <taxon>Bacteroidota</taxon>
        <taxon>Chitinophagia</taxon>
        <taxon>Chitinophagales</taxon>
        <taxon>Chitinophagaceae</taxon>
        <taxon>Flaviaestuariibacter</taxon>
    </lineage>
</organism>
<dbReference type="Gene3D" id="2.60.40.10">
    <property type="entry name" value="Immunoglobulins"/>
    <property type="match status" value="2"/>
</dbReference>
<dbReference type="SMART" id="SM00089">
    <property type="entry name" value="PKD"/>
    <property type="match status" value="1"/>
</dbReference>
<dbReference type="InterPro" id="IPR000601">
    <property type="entry name" value="PKD_dom"/>
</dbReference>
<dbReference type="InterPro" id="IPR036116">
    <property type="entry name" value="FN3_sf"/>
</dbReference>
<feature type="domain" description="Fibronectin type-III" evidence="2">
    <location>
        <begin position="214"/>
        <end position="310"/>
    </location>
</feature>
<dbReference type="PANTHER" id="PTHR46534">
    <property type="entry name" value="IGGFC_BINDING DOMAIN-CONTAINING PROTEIN"/>
    <property type="match status" value="1"/>
</dbReference>
<protein>
    <recommendedName>
        <fullName evidence="5">T9SS type B sorting domain-containing protein</fullName>
    </recommendedName>
</protein>
<dbReference type="InterPro" id="IPR035986">
    <property type="entry name" value="PKD_dom_sf"/>
</dbReference>
<name>A0ABP8GJ58_9BACT</name>
<dbReference type="Gene3D" id="2.160.20.10">
    <property type="entry name" value="Single-stranded right-handed beta-helix, Pectin lyase-like"/>
    <property type="match status" value="3"/>
</dbReference>
<dbReference type="InterPro" id="IPR006626">
    <property type="entry name" value="PbH1"/>
</dbReference>
<dbReference type="SUPFAM" id="SSF49265">
    <property type="entry name" value="Fibronectin type III"/>
    <property type="match status" value="1"/>
</dbReference>
<reference evidence="4" key="1">
    <citation type="journal article" date="2019" name="Int. J. Syst. Evol. Microbiol.">
        <title>The Global Catalogue of Microorganisms (GCM) 10K type strain sequencing project: providing services to taxonomists for standard genome sequencing and annotation.</title>
        <authorList>
            <consortium name="The Broad Institute Genomics Platform"/>
            <consortium name="The Broad Institute Genome Sequencing Center for Infectious Disease"/>
            <person name="Wu L."/>
            <person name="Ma J."/>
        </authorList>
    </citation>
    <scope>NUCLEOTIDE SEQUENCE [LARGE SCALE GENOMIC DNA]</scope>
    <source>
        <strain evidence="4">JCM 17919</strain>
    </source>
</reference>
<dbReference type="SUPFAM" id="SSF51126">
    <property type="entry name" value="Pectin lyase-like"/>
    <property type="match status" value="3"/>
</dbReference>
<evidence type="ECO:0000313" key="3">
    <source>
        <dbReference type="EMBL" id="GAA4325347.1"/>
    </source>
</evidence>
<dbReference type="SMART" id="SM00710">
    <property type="entry name" value="PbH1"/>
    <property type="match status" value="19"/>
</dbReference>
<dbReference type="SUPFAM" id="SSF49299">
    <property type="entry name" value="PKD domain"/>
    <property type="match status" value="1"/>
</dbReference>
<dbReference type="Pfam" id="PF17517">
    <property type="entry name" value="IgGFc_binding"/>
    <property type="match status" value="1"/>
</dbReference>
<dbReference type="CDD" id="cd00146">
    <property type="entry name" value="PKD"/>
    <property type="match status" value="1"/>
</dbReference>
<dbReference type="InterPro" id="IPR003961">
    <property type="entry name" value="FN3_dom"/>
</dbReference>
<dbReference type="PROSITE" id="PS50093">
    <property type="entry name" value="PKD"/>
    <property type="match status" value="1"/>
</dbReference>
<dbReference type="Pfam" id="PF13229">
    <property type="entry name" value="Beta_helix"/>
    <property type="match status" value="1"/>
</dbReference>
<dbReference type="InterPro" id="IPR026341">
    <property type="entry name" value="T9SS_type_B"/>
</dbReference>
<dbReference type="PANTHER" id="PTHR46534:SF1">
    <property type="entry name" value="IGGFC-BINDING PROTEIN N-TERMINAL DOMAIN-CONTAINING PROTEIN"/>
    <property type="match status" value="1"/>
</dbReference>
<dbReference type="InterPro" id="IPR022409">
    <property type="entry name" value="PKD/Chitinase_dom"/>
</dbReference>
<dbReference type="InterPro" id="IPR011050">
    <property type="entry name" value="Pectin_lyase_fold/virulence"/>
</dbReference>
<dbReference type="NCBIfam" id="TIGR04131">
    <property type="entry name" value="Bac_Flav_CTERM"/>
    <property type="match status" value="1"/>
</dbReference>
<evidence type="ECO:0000313" key="4">
    <source>
        <dbReference type="Proteomes" id="UP001501725"/>
    </source>
</evidence>
<evidence type="ECO:0000259" key="2">
    <source>
        <dbReference type="PROSITE" id="PS50853"/>
    </source>
</evidence>
<dbReference type="PROSITE" id="PS50853">
    <property type="entry name" value="FN3"/>
    <property type="match status" value="2"/>
</dbReference>
<dbReference type="InterPro" id="IPR039448">
    <property type="entry name" value="Beta_helix"/>
</dbReference>
<dbReference type="Pfam" id="PF18911">
    <property type="entry name" value="PKD_4"/>
    <property type="match status" value="1"/>
</dbReference>
<evidence type="ECO:0000259" key="1">
    <source>
        <dbReference type="PROSITE" id="PS50093"/>
    </source>
</evidence>
<keyword evidence="4" id="KW-1185">Reference proteome</keyword>
<dbReference type="InterPro" id="IPR013783">
    <property type="entry name" value="Ig-like_fold"/>
</dbReference>
<sequence>MMVLLGSLARLGAQTDIQIGTGAAGNGPTTYPTPIADYFEGMRAQYLYRASELIAAGMSPGNITSLKWNVLTVNTDVDPGAPPIENFTIRIGTTATASLTNNTWETVTNTVYTNASYTNTTTGWNAFNFSAPFFWNGVDNIVVEVCHGDPGNAGADFWTSNTIVAWTTGLAFNGSHTRVADNLGNLCGTTVTTNTGTQTTRPNIIFTYTPAAACAGAPTGGTATSSTAVVCLGTPFTLTPSGTSLATGLTYQWQSSPNNMDPWTDIAGGDVYSFTTTQLTTTYYRLKVTCTNAGGSSSFSSSVLVTSPAAVSGTFTINNALPTGGTNFTSFNDAYNYIKCGISDDVIFNVAPGSGPYNERLEMIAVPGASSVNTVTFNGNGATIQSIGTGASRAVIRLDGADHITFNNLVITATSTAAADFGYGVQLLNNADSNTVANCTININTTNTNTNYAGIVMSGSATSATATGATQCDFNTFRNNTIIGGYYGITIVGSATEAVMNNRVLNNRIQDFYFYGVYLNGNFNTQVDSNVISRPTRATVSTFNGVYMTGLSTSVDITRNTFTNPYGGAPASTGTSYAVFMTGVDALGTLENVIANNLVYNITGTGDAYGFYNTSSDNVFYYHNTIVLDGTGSNTAVTRGFYQTTSAAGIEFRNNIVAISRGGNGTKTAIFFNTAASTIVSNRNDFYITSTGGINQVGSVGTTGAATLAAWQALSTQDANSVTTNPVFTDPLNGNFKPTSASVNDLGTPVGITNDILGVTRDPNFPDIGAYEFAPLPCTTPPTPGVAAVSTTPVCVNNSVQLSLSGNSTGLTQTYTWQTSPTGDPASFVSIGNALTNPDTTILSSTTLYYRVAVTCGPSTTFSTAVLLTVNPALPAGTYTINSAAPTVPLVNYTSFADAKAALACGITGSVVFNVLPGANAGIYNEQLVLNAVPGTSATSTITFNGNGNTLQFLSTTNDERATIKLNGTDYTTFNNLVIRALGTATTEYGYGVQLMNNADSNTFNGCQIFVNPTSTSLNFAGIVMSNSATSATTTGATLCDGNKFNNNTVTGGYYGITLVGSTTDAVQHNEVTNNRFVNFYAYGAYLTGNSNTLIRSNDFSNPGRTTVTTTYGIYATGLNTRLLIDKNRIHDIMKGAPTSTSVTYGIYFTGVDALAGLENIVSNNAIYEFYGNSDQYGIYNTSSDNVWYYHNTIALNDQTASYSTADWTRGFHQVTTATGLIFKNNNISITRSGQGTRQAVYLSTAATTIELNNNNYHVVGTPTTSYVGFNGANQLTLANWQAATGQDAASYALDPLFTSPATGDLSPRHPVLDNRGTPIAGITLDITNQARSLVTPDIGAFEFAIPACTTPPVAGAAAAVPNTGICMGARIALSVTGNSSGSGQTYQWEYSVTGAPGTWLPLGSSMMFPDTTIEASVSQFYRVAVTCSGNTTYSTSAQVTLNPAFLGGVYTINPALPAALPNFQSFATAVAAMECGITDDVTFLVAPGTYTEQIRIRNIAGTSPNDRVTFKAANGIPSSVTLTNAGTATANYTLQLDSASYITFRDMTIAGTNSTNGRVIELANTASNDSLHNLIISAPVATGTGTGVVGIYSGNLRGGNHVIDSNSISNGVSGIYIVGVTGFQPNGIKVSNNTVNGAHYYGIYLGTQWNTQVIANTVNRAAPMNATNYAIFLTNVDSNYQVQRNVINLDGVTGTGYGLYLTLCDARLNDTARVTSNVIKALTGNTGTLYGMYQNASTNNYSMNNVIVLSTTGTTSHGLYSTGGSNNHYYNNSVHNLSPNGTANNAAYFNHSGGTFGPVDIRNNVFAHSGGGRAMEVANGNNIYSDYNLLYTSGATLVRAGANNRATLADWQGNEYWDLTSIVIKPEFVSNTDLRPDVNVANVWAMHGRGVQIPASWYDFNGAPRPTTLTTGVPDLGAYEFFPAVAPPALTPTPAVAAPGTSQYFMFGTDTVSRVTWNANSTVPTTMTLRRYSGVLPTGLAPTDRSMYYYNQMETTGGGTSNFNLKNFYVESWLGFIPAEGFIRTGRTNNTGTWIMEERTTLDTLTNWYNRDSLSYMDRFTGLMGNALIANPGGIYQVQVDSSNRGKRFWVAYQRGYDFFSGSNNQNMLLYLGTDAQPATVTVKVKGTSWVRTYNIPAFTAITSDRIPKGGMIDARLLAEGLYGRGISIESDVPITAYAHIYNGSNSGASMLLPVGTYGYEYYTLSSRQYYSSDNNSVFYVIADRDNTTIEITPANPTTTGRPAGVPFTVTLNAGDVYQVLGATIDGSNGYDMTGSKVKSLPNADGKCWPIAVFAGSTRTAISCGNSTGSNGDVIMQQVFPYQAWGKSFLTAPTSQGTAASSFMTNIYRILVKDATTQVQVNGAPIAVPLQNGRFYQLESADALQITTDKPVLLAQFMASSGSTCPGNTGDGDPEMFYLSPVEQAVKYAAFYRNDEFNIDQNYLTLVIPNGGLATLSIDGVLHSAGGFDHTYAHFRPGYSVVIKRWAGTAGQSIVRSDSAFTGIVYGTGSVESYGYNVGTLVKNLNGVPSITNTLASIPGNSPYTCARAPFQFTIQVPVQPTSITWQFSAVPGMQPNQDVVQNNPIPSGTVMIGGQMFYQYTVPTNYVVNNAGTYLVPIRYTHPEIEGCNNTAETTYPLSVREAPQVDFNNNQAICAGSPITMTGAVLTSATPANTWAWTINNGTPATATTQTVTANFPAAGTYNVSLRVTSTDGCVGDTTKQVTISPLPTLAITVDTVQVCAPAPAVFTIQNPDAGLTYSWYTTLSGGTAIATGTTFTAPAGTGSVYYYVEASNGVCTSQRKIVKAEQNTAPVVTVANANLSVCSGTPATFTIQNPVAGATYSWFSAATGGTALATGTAYTPTVTTGTSTFYVEGTSNGCTSSPRVPVTVAVTAAPAVTLVEDTIGVCAGTAAIFQIQNPAAGATYTWYSAATGGTVLSTGTSFTAPATTGSVTYYVESSLNGCTSNPRTPIVARLTVPLPTPVVTAQNIGVDSIRFKWNPVPGAASYEVSLNNSGVWTVPSTGPTGLSHLVTGLTPLQLVTLNVRALGTTACETSGIGNFAERTLGDNIFIPNSFTPNGDGLNDVLRVYGGGIREMRFYVFNQWGEKVHESTDPTRAWDGTVKGKAQPSGVYMYVSRIVLANGNVLERKGSINLIR</sequence>